<evidence type="ECO:0000259" key="3">
    <source>
        <dbReference type="Pfam" id="PF09992"/>
    </source>
</evidence>
<keyword evidence="5" id="KW-1185">Reference proteome</keyword>
<dbReference type="SUPFAM" id="SSF56300">
    <property type="entry name" value="Metallo-dependent phosphatases"/>
    <property type="match status" value="1"/>
</dbReference>
<dbReference type="PANTHER" id="PTHR40446:SF2">
    <property type="entry name" value="N-ACETYLGLUCOSAMINE-1-PHOSPHODIESTER ALPHA-N-ACETYLGLUCOSAMINIDASE"/>
    <property type="match status" value="1"/>
</dbReference>
<dbReference type="InterPro" id="IPR004843">
    <property type="entry name" value="Calcineurin-like_PHP"/>
</dbReference>
<feature type="domain" description="Phosphodiester glycosidase" evidence="3">
    <location>
        <begin position="207"/>
        <end position="383"/>
    </location>
</feature>
<feature type="domain" description="Calcineurin-like phosphoesterase" evidence="2">
    <location>
        <begin position="782"/>
        <end position="952"/>
    </location>
</feature>
<keyword evidence="4" id="KW-0378">Hydrolase</keyword>
<evidence type="ECO:0000313" key="4">
    <source>
        <dbReference type="EMBL" id="GAA2138650.1"/>
    </source>
</evidence>
<accession>A0ABN2Z955</accession>
<dbReference type="Pfam" id="PF09992">
    <property type="entry name" value="NAGPA"/>
    <property type="match status" value="1"/>
</dbReference>
<feature type="region of interest" description="Disordered" evidence="1">
    <location>
        <begin position="360"/>
        <end position="379"/>
    </location>
</feature>
<name>A0ABN2Z955_9ACTN</name>
<reference evidence="4 5" key="1">
    <citation type="journal article" date="2019" name="Int. J. Syst. Evol. Microbiol.">
        <title>The Global Catalogue of Microorganisms (GCM) 10K type strain sequencing project: providing services to taxonomists for standard genome sequencing and annotation.</title>
        <authorList>
            <consortium name="The Broad Institute Genomics Platform"/>
            <consortium name="The Broad Institute Genome Sequencing Center for Infectious Disease"/>
            <person name="Wu L."/>
            <person name="Ma J."/>
        </authorList>
    </citation>
    <scope>NUCLEOTIDE SEQUENCE [LARGE SCALE GENOMIC DNA]</scope>
    <source>
        <strain evidence="4 5">JCM 15481</strain>
    </source>
</reference>
<dbReference type="Gene3D" id="3.60.21.10">
    <property type="match status" value="1"/>
</dbReference>
<evidence type="ECO:0000313" key="5">
    <source>
        <dbReference type="Proteomes" id="UP001500443"/>
    </source>
</evidence>
<proteinExistence type="predicted"/>
<organism evidence="4 5">
    <name type="scientific">Streptomyces synnematoformans</name>
    <dbReference type="NCBI Taxonomy" id="415721"/>
    <lineage>
        <taxon>Bacteria</taxon>
        <taxon>Bacillati</taxon>
        <taxon>Actinomycetota</taxon>
        <taxon>Actinomycetes</taxon>
        <taxon>Kitasatosporales</taxon>
        <taxon>Streptomycetaceae</taxon>
        <taxon>Streptomyces</taxon>
    </lineage>
</organism>
<comment type="caution">
    <text evidence="4">The sequence shown here is derived from an EMBL/GenBank/DDBJ whole genome shotgun (WGS) entry which is preliminary data.</text>
</comment>
<dbReference type="InterPro" id="IPR018711">
    <property type="entry name" value="NAGPA"/>
</dbReference>
<dbReference type="Proteomes" id="UP001500443">
    <property type="component" value="Unassembled WGS sequence"/>
</dbReference>
<dbReference type="InterPro" id="IPR008964">
    <property type="entry name" value="Invasin/intimin_cell_adhesion"/>
</dbReference>
<keyword evidence="4" id="KW-0326">Glycosidase</keyword>
<dbReference type="InterPro" id="IPR029052">
    <property type="entry name" value="Metallo-depent_PP-like"/>
</dbReference>
<dbReference type="PANTHER" id="PTHR40446">
    <property type="entry name" value="N-ACETYLGLUCOSAMINE-1-PHOSPHODIESTER ALPHA-N-ACETYLGLUCOSAMINIDASE"/>
    <property type="match status" value="1"/>
</dbReference>
<dbReference type="GO" id="GO:0016798">
    <property type="term" value="F:hydrolase activity, acting on glycosyl bonds"/>
    <property type="evidence" value="ECO:0007669"/>
    <property type="project" value="UniProtKB-KW"/>
</dbReference>
<evidence type="ECO:0000259" key="2">
    <source>
        <dbReference type="Pfam" id="PF00149"/>
    </source>
</evidence>
<dbReference type="Pfam" id="PF00149">
    <property type="entry name" value="Metallophos"/>
    <property type="match status" value="1"/>
</dbReference>
<sequence length="1120" mass="117173">MLLGAPAVAVGQERPAAPAGAAGLVSVPAGEGMDIASTSRPVAPGMELTSFERLETDKWLKADALSVDLGAGTRVDYLGGAVSDRAPVSELAAEHDPGPGRTTVAAINADFFDINETGAPLGPGVAEGRVTHSPAAGVSEAVGVGPDQAGRVLDLYFDGALTLPDGEHPLGGHNAANVPADGIGAYNARWGTADRALTVDGATEVTEVAVADGTVTEVADGPGKGAIAEGTTVLVGRGTGAKILAALRPGDRAQVEYDVRTDDGSPVPRTAVGGRGVLVEDGAPQDWEGRPNNTAAPRTAVGFSRDGGTMHVLTVDGRQADAGGVTLTQLARMMDALGAYDALNLDGGGSSTLVARAAGSDERFVENSPSDGEEREVPNGLAFTAPGGSGKLRDFRVTTAADPALAPGVDPVPGGHPERVFPGLTRDLDAAGYDETYGPAAGRPHWYSTGPGVGTVDRDGTFTARRGGTAKVTARRGGASGSIELTVLDRLERITPTGERVGLADPRDEASFGIVGRDAHGASAPVDPADVRLDYDRALFDVEPDPRSGGFTVRARTAEPTASDVLKVTVQGKVTHVALTVGLTEAALADFDDAADWTFSTARATGSLAPEPAGHTGAGLKISYDFSRSTATRAAYVTPPQGIDIPGQPLSFGLWVKGDGEGAWPSLHLKDGAGANLVLRGDHVTWQGWRQLVFEVPEGTQYPLSVFRFYLAETRPASQYSSEVVIDELTAQSPPEVDLPRTPAHRDPLIDSGAGTADRDWQYAVMSDAQFVAREPDSPLVRQTRRTLREIRAARPDFLIVNGDLVDEGSPEDLTFARRILEEELGDAVPWYYVPGNHEVMGGSIGNFVAEFGPAQRTFDHKGTRFLTLDTSSLTLRGGGYAQIAELKRQLAAAAKDPWVRSVTVVQHVPPRDPTAQRASQLSDRKEARVLEDWLADFRARTGKGAAFVGGHVGTFHAERVDGVPYLINGNSGKAPATPPGEGGFSGWSLVGVDRVSWGEQHRARRAPHRGLPDWVSVQTRPHVDGLAVTAPEEVRAGRSAPATASVAQGARQVPVAWPVSADWSGTDRLHIGPPREAGRRDIAAYDPAAGEVTGLRPGTVTLTVTVNGVTRGDRVTVTR</sequence>
<dbReference type="EMBL" id="BAAAPF010000198">
    <property type="protein sequence ID" value="GAA2138650.1"/>
    <property type="molecule type" value="Genomic_DNA"/>
</dbReference>
<dbReference type="Gene3D" id="2.60.40.1080">
    <property type="match status" value="1"/>
</dbReference>
<evidence type="ECO:0000256" key="1">
    <source>
        <dbReference type="SAM" id="MobiDB-lite"/>
    </source>
</evidence>
<dbReference type="SUPFAM" id="SSF49373">
    <property type="entry name" value="Invasin/intimin cell-adhesion fragments"/>
    <property type="match status" value="1"/>
</dbReference>
<protein>
    <submittedName>
        <fullName evidence="4">Phosphodiester glycosidase family protein</fullName>
    </submittedName>
</protein>
<gene>
    <name evidence="4" type="ORF">GCM10009802_48260</name>
</gene>